<feature type="region of interest" description="Disordered" evidence="3">
    <location>
        <begin position="1"/>
        <end position="40"/>
    </location>
</feature>
<evidence type="ECO:0000256" key="3">
    <source>
        <dbReference type="SAM" id="MobiDB-lite"/>
    </source>
</evidence>
<evidence type="ECO:0000256" key="2">
    <source>
        <dbReference type="ARBA" id="ARBA00023031"/>
    </source>
</evidence>
<accession>S4WG93</accession>
<keyword evidence="2" id="KW-0916">Viral movement protein</keyword>
<dbReference type="Pfam" id="PF05318">
    <property type="entry name" value="Tombus_movement"/>
    <property type="match status" value="1"/>
</dbReference>
<dbReference type="EMBL" id="JX848616">
    <property type="protein sequence ID" value="AGO96550.1"/>
    <property type="molecule type" value="Genomic_RNA"/>
</dbReference>
<sequence>MSTVETTPSDSLPTTEPKQNAAKDRQAARSARLSVAAGAGRTALTQRDATEDRFGLNIIQAADRIENTINFNF</sequence>
<keyword evidence="1" id="KW-0813">Transport</keyword>
<evidence type="ECO:0000313" key="4">
    <source>
        <dbReference type="EMBL" id="AGO96550.1"/>
    </source>
</evidence>
<organism evidence="4">
    <name type="scientific">Thin paspalum asymptomatic virus</name>
    <dbReference type="NCBI Taxonomy" id="1352511"/>
    <lineage>
        <taxon>Viruses</taxon>
        <taxon>Riboviria</taxon>
        <taxon>Orthornavirae</taxon>
        <taxon>Kitrinoviricota</taxon>
        <taxon>Tolucaviricetes</taxon>
        <taxon>Tolivirales</taxon>
        <taxon>Tombusviridae</taxon>
        <taxon>Procedovirinae</taxon>
        <taxon>Panicovirus</taxon>
        <taxon>Panicovirus paspali</taxon>
    </lineage>
</organism>
<reference evidence="4" key="1">
    <citation type="journal article" date="2013" name="Virus Res.">
        <title>Infectious transcripts of an asymptomatic panicovirus identified from a metagenomic survey.</title>
        <authorList>
            <person name="Scheets K."/>
        </authorList>
    </citation>
    <scope>NUCLEOTIDE SEQUENCE</scope>
    <source>
        <strain evidence="4">2010</strain>
    </source>
</reference>
<dbReference type="GO" id="GO:0046740">
    <property type="term" value="P:transport of virus in host, cell to cell"/>
    <property type="evidence" value="ECO:0007669"/>
    <property type="project" value="UniProtKB-KW"/>
</dbReference>
<evidence type="ECO:0000256" key="1">
    <source>
        <dbReference type="ARBA" id="ARBA00022448"/>
    </source>
</evidence>
<dbReference type="InterPro" id="IPR007982">
    <property type="entry name" value="Tombusvirus_movement"/>
</dbReference>
<protein>
    <submittedName>
        <fullName evidence="4">Putative movement protein 1</fullName>
    </submittedName>
</protein>
<proteinExistence type="predicted"/>
<feature type="compositionally biased region" description="Polar residues" evidence="3">
    <location>
        <begin position="1"/>
        <end position="18"/>
    </location>
</feature>
<name>S4WG93_9TOMB</name>